<dbReference type="Ensembl" id="ENSNFUT00015050226.1">
    <property type="protein sequence ID" value="ENSNFUP00015048133.1"/>
    <property type="gene ID" value="ENSNFUG00015022692.1"/>
</dbReference>
<dbReference type="Pfam" id="PF16556">
    <property type="entry name" value="IL17R_fnIII_D1"/>
    <property type="match status" value="1"/>
</dbReference>
<keyword evidence="8" id="KW-0325">Glycoprotein</keyword>
<feature type="domain" description="SEFIR" evidence="10">
    <location>
        <begin position="323"/>
        <end position="479"/>
    </location>
</feature>
<name>A0A8C6PS87_NOTFU</name>
<dbReference type="GO" id="GO:0005886">
    <property type="term" value="C:plasma membrane"/>
    <property type="evidence" value="ECO:0007669"/>
    <property type="project" value="UniProtKB-SubCell"/>
</dbReference>
<feature type="signal peptide" evidence="9">
    <location>
        <begin position="1"/>
        <end position="18"/>
    </location>
</feature>
<evidence type="ECO:0000256" key="8">
    <source>
        <dbReference type="ARBA" id="ARBA00023180"/>
    </source>
</evidence>
<keyword evidence="4 9" id="KW-0732">Signal</keyword>
<proteinExistence type="predicted"/>
<keyword evidence="2" id="KW-1003">Cell membrane</keyword>
<reference evidence="11" key="1">
    <citation type="submission" date="2014-08" db="EMBL/GenBank/DDBJ databases">
        <authorList>
            <person name="Senf B."/>
            <person name="Petzold A."/>
            <person name="Downie B.R."/>
            <person name="Koch P."/>
            <person name="Platzer M."/>
        </authorList>
    </citation>
    <scope>NUCLEOTIDE SEQUENCE [LARGE SCALE GENOMIC DNA]</scope>
    <source>
        <strain evidence="11">GRZ</strain>
    </source>
</reference>
<reference evidence="11" key="3">
    <citation type="submission" date="2025-09" db="UniProtKB">
        <authorList>
            <consortium name="Ensembl"/>
        </authorList>
    </citation>
    <scope>IDENTIFICATION</scope>
</reference>
<organism evidence="11 12">
    <name type="scientific">Nothobranchius furzeri</name>
    <name type="common">Turquoise killifish</name>
    <dbReference type="NCBI Taxonomy" id="105023"/>
    <lineage>
        <taxon>Eukaryota</taxon>
        <taxon>Metazoa</taxon>
        <taxon>Chordata</taxon>
        <taxon>Craniata</taxon>
        <taxon>Vertebrata</taxon>
        <taxon>Euteleostomi</taxon>
        <taxon>Actinopterygii</taxon>
        <taxon>Neopterygii</taxon>
        <taxon>Teleostei</taxon>
        <taxon>Neoteleostei</taxon>
        <taxon>Acanthomorphata</taxon>
        <taxon>Ovalentaria</taxon>
        <taxon>Atherinomorphae</taxon>
        <taxon>Cyprinodontiformes</taxon>
        <taxon>Nothobranchiidae</taxon>
        <taxon>Nothobranchius</taxon>
    </lineage>
</organism>
<dbReference type="InterPro" id="IPR013568">
    <property type="entry name" value="SEFIR_dom"/>
</dbReference>
<dbReference type="PROSITE" id="PS51534">
    <property type="entry name" value="SEFIR"/>
    <property type="match status" value="1"/>
</dbReference>
<dbReference type="PANTHER" id="PTHR15583:SF22">
    <property type="entry name" value="INTERLEUKIN-17 RECEPTOR A-LIKE"/>
    <property type="match status" value="1"/>
</dbReference>
<evidence type="ECO:0000313" key="11">
    <source>
        <dbReference type="Ensembl" id="ENSNFUP00015048133.1"/>
    </source>
</evidence>
<evidence type="ECO:0000256" key="9">
    <source>
        <dbReference type="SAM" id="SignalP"/>
    </source>
</evidence>
<keyword evidence="5" id="KW-1133">Transmembrane helix</keyword>
<dbReference type="InterPro" id="IPR043046">
    <property type="entry name" value="IL17RA/B_FnIII-like_2_sf"/>
</dbReference>
<dbReference type="Gene3D" id="2.60.40.2150">
    <property type="entry name" value="Interleukin-17 receptor A/B, fibronectin-III-like domain 2"/>
    <property type="match status" value="1"/>
</dbReference>
<dbReference type="InterPro" id="IPR039465">
    <property type="entry name" value="IL-17_rcpt-like"/>
</dbReference>
<protein>
    <recommendedName>
        <fullName evidence="10">SEFIR domain-containing protein</fullName>
    </recommendedName>
</protein>
<evidence type="ECO:0000259" key="10">
    <source>
        <dbReference type="PROSITE" id="PS51534"/>
    </source>
</evidence>
<keyword evidence="7" id="KW-0675">Receptor</keyword>
<keyword evidence="6" id="KW-0472">Membrane</keyword>
<evidence type="ECO:0000256" key="3">
    <source>
        <dbReference type="ARBA" id="ARBA00022692"/>
    </source>
</evidence>
<dbReference type="Proteomes" id="UP000694548">
    <property type="component" value="Chromosome sgr13"/>
</dbReference>
<evidence type="ECO:0000256" key="1">
    <source>
        <dbReference type="ARBA" id="ARBA00004251"/>
    </source>
</evidence>
<evidence type="ECO:0000256" key="2">
    <source>
        <dbReference type="ARBA" id="ARBA00022475"/>
    </source>
</evidence>
<dbReference type="FunFam" id="3.40.50.11530:FF:000002">
    <property type="entry name" value="Interleukin 17 receptor A"/>
    <property type="match status" value="1"/>
</dbReference>
<feature type="chain" id="PRO_5034958535" description="SEFIR domain-containing protein" evidence="9">
    <location>
        <begin position="19"/>
        <end position="574"/>
    </location>
</feature>
<dbReference type="GO" id="GO:0030368">
    <property type="term" value="F:interleukin-17 receptor activity"/>
    <property type="evidence" value="ECO:0007669"/>
    <property type="project" value="InterPro"/>
</dbReference>
<dbReference type="GeneTree" id="ENSGT00940000159018"/>
<dbReference type="AlphaFoldDB" id="A0A8C6PS87"/>
<evidence type="ECO:0000256" key="5">
    <source>
        <dbReference type="ARBA" id="ARBA00022989"/>
    </source>
</evidence>
<dbReference type="InterPro" id="IPR038683">
    <property type="entry name" value="IL17RA/B_FnIII-like_1_sf"/>
</dbReference>
<evidence type="ECO:0000313" key="12">
    <source>
        <dbReference type="Proteomes" id="UP000694548"/>
    </source>
</evidence>
<evidence type="ECO:0000256" key="4">
    <source>
        <dbReference type="ARBA" id="ARBA00022729"/>
    </source>
</evidence>
<keyword evidence="3" id="KW-0812">Transmembrane</keyword>
<accession>A0A8C6PS87</accession>
<keyword evidence="12" id="KW-1185">Reference proteome</keyword>
<evidence type="ECO:0000256" key="6">
    <source>
        <dbReference type="ARBA" id="ARBA00023136"/>
    </source>
</evidence>
<sequence length="574" mass="65464">MRIYFYFLLFCLAAELKALPPFFRILDQTVDCNHMVKMDLLETNCSDVNEVPHGEAPAGPLWGSEQIKAQMDNHWLVPVLTVVWEIQADGSHKELKGSKLVIVDENSNQSLCVQLSYSLNSSLNPKHRQWSFSLDAVVEPWHTYSVTVFNLPQPQTDTLKMKRIEKQITVPGCGDTRMQWVQLCLENGSRWDPRISAVFADRKSSVLVTFHTDQYSERYHVLIQNDGLNCSKTVSKQNATSLNVTFENGLCQLSECDVLVMIRPFFRLCNNNLSMFGHQGHKNISKHSNVCLTINAFNNLLGPLLTSPAADEKQTEVFQVQGRKRVLIIYSLDHPLYKNVVLKFSSFLSAKCGTEVVLDLLDSTGLGVLGGIQWLDWHKKQIENSSDKILILCSRGVQAKWRAMCGDKQVYLREDVSSPIGDMLTPSLSLLVPHFIHSQSFEKYIVAYFDGISSEEDIPSPFNIMVRYKLMKQFEEVFFRILNTEKHEPGRVKLINGLSEDGYHQCPSGWALQDAIEAFSAYQRDHPRWFDDELLENSDVEEDETYCIDPKTFKNHLIYFALDSTHVVGHVEAK</sequence>
<dbReference type="InterPro" id="IPR032356">
    <property type="entry name" value="IL17R_A/B_N"/>
</dbReference>
<dbReference type="Gene3D" id="2.60.40.2160">
    <property type="entry name" value="Interleukin-17 receptor A/B, fibronectin-III-like domain 1"/>
    <property type="match status" value="1"/>
</dbReference>
<reference evidence="11" key="2">
    <citation type="submission" date="2025-08" db="UniProtKB">
        <authorList>
            <consortium name="Ensembl"/>
        </authorList>
    </citation>
    <scope>IDENTIFICATION</scope>
</reference>
<dbReference type="PANTHER" id="PTHR15583">
    <property type="entry name" value="INTERLEUKIN-17 RECEPTOR"/>
    <property type="match status" value="1"/>
</dbReference>
<dbReference type="Pfam" id="PF08357">
    <property type="entry name" value="SEFIR"/>
    <property type="match status" value="1"/>
</dbReference>
<evidence type="ECO:0000256" key="7">
    <source>
        <dbReference type="ARBA" id="ARBA00023170"/>
    </source>
</evidence>
<dbReference type="Gene3D" id="3.40.50.11530">
    <property type="match status" value="1"/>
</dbReference>
<comment type="subcellular location">
    <subcellularLocation>
        <location evidence="1">Cell membrane</location>
        <topology evidence="1">Single-pass type I membrane protein</topology>
    </subcellularLocation>
</comment>